<gene>
    <name evidence="2" type="ORF">CWATWH0005_5907</name>
</gene>
<evidence type="ECO:0000313" key="2">
    <source>
        <dbReference type="EMBL" id="CCQ56469.1"/>
    </source>
</evidence>
<proteinExistence type="predicted"/>
<dbReference type="AlphaFoldDB" id="T2IU77"/>
<reference evidence="2 3" key="1">
    <citation type="submission" date="2013-01" db="EMBL/GenBank/DDBJ databases">
        <authorList>
            <person name="Bench S."/>
        </authorList>
    </citation>
    <scope>NUCLEOTIDE SEQUENCE [LARGE SCALE GENOMIC DNA]</scope>
    <source>
        <strain evidence="2 3">WH 0005</strain>
    </source>
</reference>
<comment type="caution">
    <text evidence="2">The sequence shown here is derived from an EMBL/GenBank/DDBJ whole genome shotgun (WGS) entry which is preliminary data.</text>
</comment>
<accession>T2IU77</accession>
<reference evidence="2 3" key="2">
    <citation type="submission" date="2013-09" db="EMBL/GenBank/DDBJ databases">
        <title>Whole genome comparison of six Crocosphaera watsonii strains with differing phenotypes.</title>
        <authorList>
            <person name="Bench S.R."/>
            <person name="Heller P."/>
            <person name="Frank I."/>
            <person name="Arciniega M."/>
            <person name="Shilova I.N."/>
            <person name="Zehr J.P."/>
        </authorList>
    </citation>
    <scope>NUCLEOTIDE SEQUENCE [LARGE SCALE GENOMIC DNA]</scope>
    <source>
        <strain evidence="2 3">WH 0005</strain>
    </source>
</reference>
<protein>
    <submittedName>
        <fullName evidence="2">Uncharacterized protein</fullName>
    </submittedName>
</protein>
<dbReference type="RefSeq" id="WP_021833195.1">
    <property type="nucleotide sequence ID" value="NZ_CAQL01000638.1"/>
</dbReference>
<feature type="compositionally biased region" description="Polar residues" evidence="1">
    <location>
        <begin position="11"/>
        <end position="21"/>
    </location>
</feature>
<evidence type="ECO:0000313" key="3">
    <source>
        <dbReference type="Proteomes" id="UP000017981"/>
    </source>
</evidence>
<feature type="region of interest" description="Disordered" evidence="1">
    <location>
        <begin position="1"/>
        <end position="21"/>
    </location>
</feature>
<name>T2IU77_CROWT</name>
<feature type="compositionally biased region" description="Basic residues" evidence="1">
    <location>
        <begin position="1"/>
        <end position="10"/>
    </location>
</feature>
<dbReference type="EMBL" id="CAQL01000638">
    <property type="protein sequence ID" value="CCQ56469.1"/>
    <property type="molecule type" value="Genomic_DNA"/>
</dbReference>
<organism evidence="2 3">
    <name type="scientific">Crocosphaera watsonii WH 0005</name>
    <dbReference type="NCBI Taxonomy" id="423472"/>
    <lineage>
        <taxon>Bacteria</taxon>
        <taxon>Bacillati</taxon>
        <taxon>Cyanobacteriota</taxon>
        <taxon>Cyanophyceae</taxon>
        <taxon>Oscillatoriophycideae</taxon>
        <taxon>Chroococcales</taxon>
        <taxon>Aphanothecaceae</taxon>
        <taxon>Crocosphaera</taxon>
    </lineage>
</organism>
<sequence length="66" mass="7609">MAKPNKRKIASKTSDNEQIQSPDYGLIEQENTWKNYSTIYDEIREDCRLDSLQDLGNVHSQPILLG</sequence>
<evidence type="ECO:0000256" key="1">
    <source>
        <dbReference type="SAM" id="MobiDB-lite"/>
    </source>
</evidence>
<dbReference type="Proteomes" id="UP000017981">
    <property type="component" value="Unassembled WGS sequence"/>
</dbReference>